<feature type="domain" description="Luciferase-like" evidence="8">
    <location>
        <begin position="29"/>
        <end position="386"/>
    </location>
</feature>
<evidence type="ECO:0000256" key="4">
    <source>
        <dbReference type="ARBA" id="ARBA00023033"/>
    </source>
</evidence>
<dbReference type="PANTHER" id="PTHR30011">
    <property type="entry name" value="ALKANESULFONATE MONOOXYGENASE-RELATED"/>
    <property type="match status" value="1"/>
</dbReference>
<evidence type="ECO:0000256" key="6">
    <source>
        <dbReference type="PIRSR" id="PIRSR000337-1"/>
    </source>
</evidence>
<gene>
    <name evidence="9" type="ORF">FOZ76_16320</name>
</gene>
<dbReference type="SUPFAM" id="SSF51679">
    <property type="entry name" value="Bacterial luciferase-like"/>
    <property type="match status" value="1"/>
</dbReference>
<dbReference type="PIRSF" id="PIRSF000337">
    <property type="entry name" value="NTA_MOA"/>
    <property type="match status" value="1"/>
</dbReference>
<evidence type="ECO:0000313" key="9">
    <source>
        <dbReference type="EMBL" id="TSH92951.1"/>
    </source>
</evidence>
<dbReference type="CDD" id="cd01095">
    <property type="entry name" value="Nitrilotriacetate_monoxgenase"/>
    <property type="match status" value="1"/>
</dbReference>
<comment type="caution">
    <text evidence="9">The sequence shown here is derived from an EMBL/GenBank/DDBJ whole genome shotgun (WGS) entry which is preliminary data.</text>
</comment>
<dbReference type="InterPro" id="IPR051260">
    <property type="entry name" value="Diverse_substr_monoxygenases"/>
</dbReference>
<evidence type="ECO:0000256" key="1">
    <source>
        <dbReference type="ARBA" id="ARBA00022630"/>
    </source>
</evidence>
<evidence type="ECO:0000256" key="3">
    <source>
        <dbReference type="ARBA" id="ARBA00023002"/>
    </source>
</evidence>
<dbReference type="InterPro" id="IPR011251">
    <property type="entry name" value="Luciferase-like_dom"/>
</dbReference>
<dbReference type="PANTHER" id="PTHR30011:SF16">
    <property type="entry name" value="C2H2 FINGER DOMAIN TRANSCRIPTION FACTOR (EUROFUNG)-RELATED"/>
    <property type="match status" value="1"/>
</dbReference>
<dbReference type="GO" id="GO:0016705">
    <property type="term" value="F:oxidoreductase activity, acting on paired donors, with incorporation or reduction of molecular oxygen"/>
    <property type="evidence" value="ECO:0007669"/>
    <property type="project" value="InterPro"/>
</dbReference>
<evidence type="ECO:0000313" key="10">
    <source>
        <dbReference type="Proteomes" id="UP000318405"/>
    </source>
</evidence>
<proteinExistence type="inferred from homology"/>
<evidence type="ECO:0000256" key="2">
    <source>
        <dbReference type="ARBA" id="ARBA00022643"/>
    </source>
</evidence>
<dbReference type="NCBIfam" id="TIGR03860">
    <property type="entry name" value="FMN_nitrolo"/>
    <property type="match status" value="1"/>
</dbReference>
<keyword evidence="2 6" id="KW-0288">FMN</keyword>
<evidence type="ECO:0000256" key="7">
    <source>
        <dbReference type="SAM" id="MobiDB-lite"/>
    </source>
</evidence>
<protein>
    <submittedName>
        <fullName evidence="9">LLM class flavin-dependent oxidoreductase</fullName>
    </submittedName>
</protein>
<dbReference type="Pfam" id="PF00296">
    <property type="entry name" value="Bac_luciferase"/>
    <property type="match status" value="1"/>
</dbReference>
<dbReference type="InterPro" id="IPR016215">
    <property type="entry name" value="NTA_MOA"/>
</dbReference>
<keyword evidence="3" id="KW-0560">Oxidoreductase</keyword>
<keyword evidence="4" id="KW-0503">Monooxygenase</keyword>
<evidence type="ECO:0000259" key="8">
    <source>
        <dbReference type="Pfam" id="PF00296"/>
    </source>
</evidence>
<feature type="binding site" evidence="6">
    <location>
        <position position="57"/>
    </location>
    <ligand>
        <name>FMN</name>
        <dbReference type="ChEBI" id="CHEBI:58210"/>
    </ligand>
</feature>
<keyword evidence="1 6" id="KW-0285">Flavoprotein</keyword>
<dbReference type="Gene3D" id="3.20.20.30">
    <property type="entry name" value="Luciferase-like domain"/>
    <property type="match status" value="1"/>
</dbReference>
<dbReference type="OrthoDB" id="4505903at2"/>
<dbReference type="EMBL" id="VLTJ01000029">
    <property type="protein sequence ID" value="TSH92951.1"/>
    <property type="molecule type" value="Genomic_DNA"/>
</dbReference>
<dbReference type="Proteomes" id="UP000318405">
    <property type="component" value="Unassembled WGS sequence"/>
</dbReference>
<dbReference type="InterPro" id="IPR036661">
    <property type="entry name" value="Luciferase-like_sf"/>
</dbReference>
<dbReference type="AlphaFoldDB" id="A0A556AJ98"/>
<dbReference type="RefSeq" id="WP_143949317.1">
    <property type="nucleotide sequence ID" value="NZ_BAABMB010000001.1"/>
</dbReference>
<feature type="binding site" evidence="6">
    <location>
        <position position="153"/>
    </location>
    <ligand>
        <name>FMN</name>
        <dbReference type="ChEBI" id="CHEBI:58210"/>
    </ligand>
</feature>
<accession>A0A556AJ98</accession>
<sequence length="454" mass="50856">MKRIHLNGFKIAGVGHTAIGLWRHPDNQAWRYKTLEYWIETAKTLEAGKFDSLFMADFSGIADVYGGNADAAFREAIHLPLNDPMLAISAMAAATSHLGFGLTVATTYEQPYSFARRMTTLDHLTNGRIGWNIVTSAVGSAARNLGYDHQVPHDERYAMADEFMDVVYKLWEGSWQDDAVVMDRERNVFIEPRKVHALQHEGKYYRVLDAFMCEPSPQRTPALFQAGASDKGKAFAARHAEAVFLVNPNVPGLRRTVDEIRQLTAQAGRDPRAVKIMAGISVIVAPTDKEAQEKAADQMRFISLTGTLARQASLMQLDFSKMDLDRPLEYIETDGIRSAMERFTRNDPERTWTPRQVAETMSRSAGGITIIGSPATVADQMEELLERADLDGFNINDHMPLRTLPDFVELVVPELQQRGRVWRAYEGSTLRESITGQPGPRLDARHYGAGFRKP</sequence>
<dbReference type="GO" id="GO:0004497">
    <property type="term" value="F:monooxygenase activity"/>
    <property type="evidence" value="ECO:0007669"/>
    <property type="project" value="UniProtKB-KW"/>
</dbReference>
<feature type="region of interest" description="Disordered" evidence="7">
    <location>
        <begin position="433"/>
        <end position="454"/>
    </location>
</feature>
<feature type="binding site" evidence="6">
    <location>
        <position position="229"/>
    </location>
    <ligand>
        <name>FMN</name>
        <dbReference type="ChEBI" id="CHEBI:58210"/>
    </ligand>
</feature>
<comment type="similarity">
    <text evidence="5">Belongs to the NtaA/SnaA/DszA monooxygenase family.</text>
</comment>
<feature type="binding site" evidence="6">
    <location>
        <position position="103"/>
    </location>
    <ligand>
        <name>FMN</name>
        <dbReference type="ChEBI" id="CHEBI:58210"/>
    </ligand>
</feature>
<reference evidence="9 10" key="1">
    <citation type="submission" date="2019-07" db="EMBL/GenBank/DDBJ databases">
        <title>Qingshengfaniella alkalisoli gen. nov., sp. nov., isolated from saline soil.</title>
        <authorList>
            <person name="Xu L."/>
            <person name="Huang X.-X."/>
            <person name="Sun J.-Q."/>
        </authorList>
    </citation>
    <scope>NUCLEOTIDE SEQUENCE [LARGE SCALE GENOMIC DNA]</scope>
    <source>
        <strain evidence="9 10">DSM 27279</strain>
    </source>
</reference>
<evidence type="ECO:0000256" key="5">
    <source>
        <dbReference type="ARBA" id="ARBA00033748"/>
    </source>
</evidence>
<feature type="binding site" evidence="6">
    <location>
        <position position="157"/>
    </location>
    <ligand>
        <name>FMN</name>
        <dbReference type="ChEBI" id="CHEBI:58210"/>
    </ligand>
</feature>
<organism evidence="9 10">
    <name type="scientific">Verticiella sediminum</name>
    <dbReference type="NCBI Taxonomy" id="1247510"/>
    <lineage>
        <taxon>Bacteria</taxon>
        <taxon>Pseudomonadati</taxon>
        <taxon>Pseudomonadota</taxon>
        <taxon>Betaproteobacteria</taxon>
        <taxon>Burkholderiales</taxon>
        <taxon>Alcaligenaceae</taxon>
        <taxon>Verticiella</taxon>
    </lineage>
</organism>
<name>A0A556AJ98_9BURK</name>
<keyword evidence="10" id="KW-1185">Reference proteome</keyword>